<dbReference type="EMBL" id="OU963906">
    <property type="protein sequence ID" value="CAH0399195.1"/>
    <property type="molecule type" value="Genomic_DNA"/>
</dbReference>
<evidence type="ECO:0008006" key="3">
    <source>
        <dbReference type="Google" id="ProtNLM"/>
    </source>
</evidence>
<proteinExistence type="predicted"/>
<accession>A0ABN8AVE3</accession>
<dbReference type="SUPFAM" id="SSF48726">
    <property type="entry name" value="Immunoglobulin"/>
    <property type="match status" value="1"/>
</dbReference>
<dbReference type="Gene3D" id="2.60.40.10">
    <property type="entry name" value="Immunoglobulins"/>
    <property type="match status" value="1"/>
</dbReference>
<dbReference type="InterPro" id="IPR013783">
    <property type="entry name" value="Ig-like_fold"/>
</dbReference>
<dbReference type="InterPro" id="IPR036179">
    <property type="entry name" value="Ig-like_dom_sf"/>
</dbReference>
<dbReference type="Proteomes" id="UP001153292">
    <property type="component" value="Chromosome 13"/>
</dbReference>
<keyword evidence="2" id="KW-1185">Reference proteome</keyword>
<gene>
    <name evidence="1" type="ORF">CHILSU_LOCUS2329</name>
</gene>
<reference evidence="1" key="1">
    <citation type="submission" date="2021-12" db="EMBL/GenBank/DDBJ databases">
        <authorList>
            <person name="King R."/>
        </authorList>
    </citation>
    <scope>NUCLEOTIDE SEQUENCE</scope>
</reference>
<evidence type="ECO:0000313" key="1">
    <source>
        <dbReference type="EMBL" id="CAH0399195.1"/>
    </source>
</evidence>
<evidence type="ECO:0000313" key="2">
    <source>
        <dbReference type="Proteomes" id="UP001153292"/>
    </source>
</evidence>
<name>A0ABN8AVE3_CHISP</name>
<sequence length="93" mass="10536">MGAYYCIAIVSSYRGETLELLHVQRTDMGAYYCIASNGVPPTVSRRYHVEVHSLVGDKIMENPKLRTDETIVNDYSRWMNLTIKSLSLGDYGT</sequence>
<protein>
    <recommendedName>
        <fullName evidence="3">Immunoglobulin I-set domain-containing protein</fullName>
    </recommendedName>
</protein>
<organism evidence="1 2">
    <name type="scientific">Chilo suppressalis</name>
    <name type="common">Asiatic rice borer moth</name>
    <dbReference type="NCBI Taxonomy" id="168631"/>
    <lineage>
        <taxon>Eukaryota</taxon>
        <taxon>Metazoa</taxon>
        <taxon>Ecdysozoa</taxon>
        <taxon>Arthropoda</taxon>
        <taxon>Hexapoda</taxon>
        <taxon>Insecta</taxon>
        <taxon>Pterygota</taxon>
        <taxon>Neoptera</taxon>
        <taxon>Endopterygota</taxon>
        <taxon>Lepidoptera</taxon>
        <taxon>Glossata</taxon>
        <taxon>Ditrysia</taxon>
        <taxon>Pyraloidea</taxon>
        <taxon>Crambidae</taxon>
        <taxon>Crambinae</taxon>
        <taxon>Chilo</taxon>
    </lineage>
</organism>